<sequence length="322" mass="33777">MLLASAMFALMGAFVKLSSEHGASLAQVVLLRGLPSVVFLLIWANINHYSIAPKRWKPHILRNLAGVTSMWLGFYALSQLPLATATSLSYTAPLFIAVFLMVSDGKSRDWMRIVAVLLGFVGVLAVLRPSIGPQQLVAAGAGMASGALAAIAMLQIRQLGREGEAEWRTVLFFSCAVCLSSVVGFWITGWGETDWKGWLMLLGVGSSGLVGQLAMTRAFGAGAALLTAALQYTTIIFSALTGMALWHDVPDAMAWAGMLGIIAAGLLSAWRTMVESKRALARADAEAEASAAAALAAEVVETSTVSIAEAEPGAPAARVSAP</sequence>
<dbReference type="Pfam" id="PF00892">
    <property type="entry name" value="EamA"/>
    <property type="match status" value="1"/>
</dbReference>
<proteinExistence type="predicted"/>
<feature type="transmembrane region" description="Helical" evidence="5">
    <location>
        <begin position="60"/>
        <end position="77"/>
    </location>
</feature>
<comment type="subcellular location">
    <subcellularLocation>
        <location evidence="1">Membrane</location>
        <topology evidence="1">Multi-pass membrane protein</topology>
    </subcellularLocation>
</comment>
<dbReference type="InterPro" id="IPR037185">
    <property type="entry name" value="EmrE-like"/>
</dbReference>
<organism evidence="7 8">
    <name type="scientific">Kerstersia gyiorum</name>
    <dbReference type="NCBI Taxonomy" id="206506"/>
    <lineage>
        <taxon>Bacteria</taxon>
        <taxon>Pseudomonadati</taxon>
        <taxon>Pseudomonadota</taxon>
        <taxon>Betaproteobacteria</taxon>
        <taxon>Burkholderiales</taxon>
        <taxon>Alcaligenaceae</taxon>
        <taxon>Kerstersia</taxon>
    </lineage>
</organism>
<accession>A0A4Q7MN98</accession>
<dbReference type="InterPro" id="IPR000620">
    <property type="entry name" value="EamA_dom"/>
</dbReference>
<evidence type="ECO:0000256" key="1">
    <source>
        <dbReference type="ARBA" id="ARBA00004141"/>
    </source>
</evidence>
<evidence type="ECO:0000313" key="8">
    <source>
        <dbReference type="Proteomes" id="UP000292039"/>
    </source>
</evidence>
<keyword evidence="3 5" id="KW-1133">Transmembrane helix</keyword>
<evidence type="ECO:0000313" key="7">
    <source>
        <dbReference type="EMBL" id="RZS69919.1"/>
    </source>
</evidence>
<feature type="transmembrane region" description="Helical" evidence="5">
    <location>
        <begin position="222"/>
        <end position="246"/>
    </location>
</feature>
<dbReference type="SUPFAM" id="SSF103481">
    <property type="entry name" value="Multidrug resistance efflux transporter EmrE"/>
    <property type="match status" value="2"/>
</dbReference>
<evidence type="ECO:0000256" key="2">
    <source>
        <dbReference type="ARBA" id="ARBA00022692"/>
    </source>
</evidence>
<feature type="transmembrane region" description="Helical" evidence="5">
    <location>
        <begin position="137"/>
        <end position="157"/>
    </location>
</feature>
<feature type="transmembrane region" description="Helical" evidence="5">
    <location>
        <begin position="195"/>
        <end position="215"/>
    </location>
</feature>
<protein>
    <submittedName>
        <fullName evidence="7">S-adenosylmethionine uptake transporter</fullName>
    </submittedName>
</protein>
<keyword evidence="4 5" id="KW-0472">Membrane</keyword>
<dbReference type="Proteomes" id="UP000292039">
    <property type="component" value="Unassembled WGS sequence"/>
</dbReference>
<feature type="domain" description="EamA" evidence="6">
    <location>
        <begin position="1"/>
        <end position="127"/>
    </location>
</feature>
<evidence type="ECO:0000256" key="4">
    <source>
        <dbReference type="ARBA" id="ARBA00023136"/>
    </source>
</evidence>
<dbReference type="EMBL" id="SGWZ01000002">
    <property type="protein sequence ID" value="RZS69919.1"/>
    <property type="molecule type" value="Genomic_DNA"/>
</dbReference>
<feature type="transmembrane region" description="Helical" evidence="5">
    <location>
        <begin position="169"/>
        <end position="189"/>
    </location>
</feature>
<reference evidence="7 8" key="1">
    <citation type="submission" date="2019-02" db="EMBL/GenBank/DDBJ databases">
        <title>Genomic Encyclopedia of Type Strains, Phase IV (KMG-IV): sequencing the most valuable type-strain genomes for metagenomic binning, comparative biology and taxonomic classification.</title>
        <authorList>
            <person name="Goeker M."/>
        </authorList>
    </citation>
    <scope>NUCLEOTIDE SEQUENCE [LARGE SCALE GENOMIC DNA]</scope>
    <source>
        <strain evidence="7 8">DSM 16618</strain>
    </source>
</reference>
<name>A0A4Q7MN98_9BURK</name>
<keyword evidence="2 5" id="KW-0812">Transmembrane</keyword>
<gene>
    <name evidence="7" type="ORF">EV679_1305</name>
</gene>
<dbReference type="GO" id="GO:0016020">
    <property type="term" value="C:membrane"/>
    <property type="evidence" value="ECO:0007669"/>
    <property type="project" value="UniProtKB-SubCell"/>
</dbReference>
<evidence type="ECO:0000259" key="6">
    <source>
        <dbReference type="Pfam" id="PF00892"/>
    </source>
</evidence>
<dbReference type="AlphaFoldDB" id="A0A4Q7MN98"/>
<feature type="transmembrane region" description="Helical" evidence="5">
    <location>
        <begin position="252"/>
        <end position="270"/>
    </location>
</feature>
<feature type="transmembrane region" description="Helical" evidence="5">
    <location>
        <begin position="29"/>
        <end position="48"/>
    </location>
</feature>
<feature type="transmembrane region" description="Helical" evidence="5">
    <location>
        <begin position="110"/>
        <end position="131"/>
    </location>
</feature>
<feature type="transmembrane region" description="Helical" evidence="5">
    <location>
        <begin position="83"/>
        <end position="103"/>
    </location>
</feature>
<dbReference type="PANTHER" id="PTHR22911">
    <property type="entry name" value="ACYL-MALONYL CONDENSING ENZYME-RELATED"/>
    <property type="match status" value="1"/>
</dbReference>
<evidence type="ECO:0000256" key="3">
    <source>
        <dbReference type="ARBA" id="ARBA00022989"/>
    </source>
</evidence>
<dbReference type="PANTHER" id="PTHR22911:SF6">
    <property type="entry name" value="SOLUTE CARRIER FAMILY 35 MEMBER G1"/>
    <property type="match status" value="1"/>
</dbReference>
<comment type="caution">
    <text evidence="7">The sequence shown here is derived from an EMBL/GenBank/DDBJ whole genome shotgun (WGS) entry which is preliminary data.</text>
</comment>
<evidence type="ECO:0000256" key="5">
    <source>
        <dbReference type="SAM" id="Phobius"/>
    </source>
</evidence>